<organism evidence="2 3">
    <name type="scientific">Rhizobium mongolense subsp. loessense</name>
    <dbReference type="NCBI Taxonomy" id="158890"/>
    <lineage>
        <taxon>Bacteria</taxon>
        <taxon>Pseudomonadati</taxon>
        <taxon>Pseudomonadota</taxon>
        <taxon>Alphaproteobacteria</taxon>
        <taxon>Hyphomicrobiales</taxon>
        <taxon>Rhizobiaceae</taxon>
        <taxon>Rhizobium/Agrobacterium group</taxon>
        <taxon>Rhizobium</taxon>
    </lineage>
</organism>
<evidence type="ECO:0000256" key="1">
    <source>
        <dbReference type="SAM" id="MobiDB-lite"/>
    </source>
</evidence>
<dbReference type="EMBL" id="FMTM01000001">
    <property type="protein sequence ID" value="SCW35832.1"/>
    <property type="molecule type" value="Genomic_DNA"/>
</dbReference>
<accession>A0A1G4PU75</accession>
<evidence type="ECO:0000313" key="3">
    <source>
        <dbReference type="Proteomes" id="UP000199542"/>
    </source>
</evidence>
<name>A0A1G4PU75_9HYPH</name>
<sequence>MRYEIERENNGTYRIIDHRRNDQVAVWEDAMQVRLSFGLASDLVGYMNAKDRHDTAVGREPERDRLPQASSH</sequence>
<protein>
    <submittedName>
        <fullName evidence="2">Uncharacterized protein</fullName>
    </submittedName>
</protein>
<proteinExistence type="predicted"/>
<feature type="compositionally biased region" description="Basic and acidic residues" evidence="1">
    <location>
        <begin position="52"/>
        <end position="66"/>
    </location>
</feature>
<feature type="region of interest" description="Disordered" evidence="1">
    <location>
        <begin position="52"/>
        <end position="72"/>
    </location>
</feature>
<dbReference type="AlphaFoldDB" id="A0A1G4PU75"/>
<dbReference type="Proteomes" id="UP000199542">
    <property type="component" value="Unassembled WGS sequence"/>
</dbReference>
<reference evidence="2 3" key="1">
    <citation type="submission" date="2016-10" db="EMBL/GenBank/DDBJ databases">
        <authorList>
            <person name="de Groot N.N."/>
        </authorList>
    </citation>
    <scope>NUCLEOTIDE SEQUENCE [LARGE SCALE GENOMIC DNA]</scope>
    <source>
        <strain evidence="2 3">CGMCC 1.3401</strain>
    </source>
</reference>
<evidence type="ECO:0000313" key="2">
    <source>
        <dbReference type="EMBL" id="SCW35832.1"/>
    </source>
</evidence>
<gene>
    <name evidence="2" type="ORF">SAMN02927900_00979</name>
</gene>